<dbReference type="Gramene" id="TraesWEE_scaffold_128866_01G000100.1">
    <property type="protein sequence ID" value="TraesWEE_scaffold_128866_01G000100.1"/>
    <property type="gene ID" value="TraesWEE_scaffold_128866_01G000100"/>
</dbReference>
<organism evidence="2">
    <name type="scientific">Triticum aestivum</name>
    <name type="common">Wheat</name>
    <dbReference type="NCBI Taxonomy" id="4565"/>
    <lineage>
        <taxon>Eukaryota</taxon>
        <taxon>Viridiplantae</taxon>
        <taxon>Streptophyta</taxon>
        <taxon>Embryophyta</taxon>
        <taxon>Tracheophyta</taxon>
        <taxon>Spermatophyta</taxon>
        <taxon>Magnoliopsida</taxon>
        <taxon>Liliopsida</taxon>
        <taxon>Poales</taxon>
        <taxon>Poaceae</taxon>
        <taxon>BOP clade</taxon>
        <taxon>Pooideae</taxon>
        <taxon>Triticodae</taxon>
        <taxon>Triticeae</taxon>
        <taxon>Triticinae</taxon>
        <taxon>Triticum</taxon>
    </lineage>
</organism>
<dbReference type="Gene3D" id="3.40.50.720">
    <property type="entry name" value="NAD(P)-binding Rossmann-like Domain"/>
    <property type="match status" value="1"/>
</dbReference>
<dbReference type="AlphaFoldDB" id="A0A3B6RMF7"/>
<reference evidence="2" key="1">
    <citation type="submission" date="2018-08" db="EMBL/GenBank/DDBJ databases">
        <authorList>
            <person name="Rossello M."/>
        </authorList>
    </citation>
    <scope>NUCLEOTIDE SEQUENCE [LARGE SCALE GENOMIC DNA]</scope>
    <source>
        <strain evidence="2">cv. Chinese Spring</strain>
    </source>
</reference>
<evidence type="ECO:0000313" key="2">
    <source>
        <dbReference type="EnsemblPlants" id="TraesCS7A02G368300.1"/>
    </source>
</evidence>
<evidence type="ECO:0000313" key="3">
    <source>
        <dbReference type="Proteomes" id="UP000019116"/>
    </source>
</evidence>
<dbReference type="EnsemblPlants" id="TraesCS7A02G368300.1">
    <property type="protein sequence ID" value="TraesCS7A02G368300.1"/>
    <property type="gene ID" value="TraesCS7A02G368300"/>
</dbReference>
<dbReference type="Gramene" id="TraesCS7A02G368300.1">
    <property type="protein sequence ID" value="TraesCS7A02G368300.1"/>
    <property type="gene ID" value="TraesCS7A02G368300"/>
</dbReference>
<proteinExistence type="predicted"/>
<dbReference type="SUPFAM" id="SSF51735">
    <property type="entry name" value="NAD(P)-binding Rossmann-fold domains"/>
    <property type="match status" value="1"/>
</dbReference>
<dbReference type="Gramene" id="TraesCS7A03G0898000.1">
    <property type="protein sequence ID" value="TraesCS7A03G0898000.1.CDS"/>
    <property type="gene ID" value="TraesCS7A03G0898000"/>
</dbReference>
<evidence type="ECO:0000256" key="1">
    <source>
        <dbReference type="SAM" id="MobiDB-lite"/>
    </source>
</evidence>
<dbReference type="STRING" id="4565.A0A3B6RMF7"/>
<dbReference type="InterPro" id="IPR052992">
    <property type="entry name" value="SDR_member_12"/>
</dbReference>
<protein>
    <recommendedName>
        <fullName evidence="4">Dehydrogenase/reductase SDR family member 12</fullName>
    </recommendedName>
</protein>
<dbReference type="OrthoDB" id="417891at2759"/>
<dbReference type="Pfam" id="PF00106">
    <property type="entry name" value="adh_short"/>
    <property type="match status" value="1"/>
</dbReference>
<accession>A0A3B6RMF7</accession>
<evidence type="ECO:0008006" key="4">
    <source>
        <dbReference type="Google" id="ProtNLM"/>
    </source>
</evidence>
<name>A0A3B6RMF7_WHEAT</name>
<gene>
    <name evidence="2" type="primary">LOC123151881</name>
</gene>
<dbReference type="PANTHER" id="PTHR44656:SF7">
    <property type="entry name" value="DEHYDROGENASE_REDUCTASE SDR FAMILY MEMBER 12"/>
    <property type="match status" value="1"/>
</dbReference>
<keyword evidence="3" id="KW-1185">Reference proteome</keyword>
<dbReference type="Gramene" id="TraesCAD_scaffold_097208_01G000100.1">
    <property type="protein sequence ID" value="TraesCAD_scaffold_097208_01G000100.1"/>
    <property type="gene ID" value="TraesCAD_scaffold_097208_01G000100"/>
</dbReference>
<dbReference type="GeneID" id="123151881"/>
<sequence length="424" mass="47020">MSPIKLVSQLPTKIRTLRGQPGPAQPSSAGTPQRRGAVPETESRGGHLPRRRIGQRGASVLRKKERTAWPQGEATFRQGTRARGRRPRWRRDLVRKRRKNMFIQKAWRTAAFGLYGFTQFTKSGFVEHAKKFREEDMQIRLDGKNCLVTGANSGLGYATAQGLASHGATVYMLCRNKERGETALNEIRSKTGNMNVHLEICDLSSINEVKSFATKFSSLEKPLHVLVNNAGLLEHKRTTTPEGLELNFAVNVAATYTLTELVMPLLEKAAPDARVFTVASGGMYTEPLNTNLQYSESEFDGTKQYARNKRVQVALTEWWAEKYSNKGVGFYSMHPGWADTPGVSKSLPGLSEKLSGNLRSNEEGADTVVWLALQPKEKLVPGAFYFDRAEAQKHLKFAGTASSHEQIGSIVDSIRSICSLPANP</sequence>
<dbReference type="InterPro" id="IPR002347">
    <property type="entry name" value="SDR_fam"/>
</dbReference>
<dbReference type="PANTHER" id="PTHR44656">
    <property type="entry name" value="DEHYDROGENASE/REDUCTASE SDR FAMILY MEMBER 12"/>
    <property type="match status" value="1"/>
</dbReference>
<dbReference type="InterPro" id="IPR036291">
    <property type="entry name" value="NAD(P)-bd_dom_sf"/>
</dbReference>
<dbReference type="Gramene" id="TraesRN7A0100881800.1">
    <property type="protein sequence ID" value="TraesRN7A0100881800.1"/>
    <property type="gene ID" value="TraesRN7A0100881800"/>
</dbReference>
<dbReference type="PRINTS" id="PR00081">
    <property type="entry name" value="GDHRDH"/>
</dbReference>
<dbReference type="SMR" id="A0A3B6RMF7"/>
<feature type="region of interest" description="Disordered" evidence="1">
    <location>
        <begin position="1"/>
        <end position="88"/>
    </location>
</feature>
<dbReference type="RefSeq" id="XP_044427456.1">
    <property type="nucleotide sequence ID" value="XM_044571521.1"/>
</dbReference>
<dbReference type="Proteomes" id="UP000019116">
    <property type="component" value="Chromosome 7A"/>
</dbReference>
<reference evidence="2" key="2">
    <citation type="submission" date="2018-10" db="UniProtKB">
        <authorList>
            <consortium name="EnsemblPlants"/>
        </authorList>
    </citation>
    <scope>IDENTIFICATION</scope>
</reference>